<dbReference type="RefSeq" id="WP_227774892.1">
    <property type="nucleotide sequence ID" value="NZ_BAABKX010000001.1"/>
</dbReference>
<comment type="caution">
    <text evidence="1">The sequence shown here is derived from an EMBL/GenBank/DDBJ whole genome shotgun (WGS) entry which is preliminary data.</text>
</comment>
<accession>A0AAV3UAW4</accession>
<gene>
    <name evidence="1" type="ORF">GCM10025751_02120</name>
</gene>
<keyword evidence="2" id="KW-1185">Reference proteome</keyword>
<dbReference type="EMBL" id="BAABKX010000001">
    <property type="protein sequence ID" value="GAA5040842.1"/>
    <property type="molecule type" value="Genomic_DNA"/>
</dbReference>
<name>A0AAV3UAW4_9EURY</name>
<dbReference type="AlphaFoldDB" id="A0AAV3UAW4"/>
<sequence>MEFERVFVKTAFERTGATATAEITATKDALAQSVTRGFATPSLLHSPVATRLAGEPGEIGDFLG</sequence>
<proteinExistence type="predicted"/>
<evidence type="ECO:0000313" key="2">
    <source>
        <dbReference type="Proteomes" id="UP001501729"/>
    </source>
</evidence>
<dbReference type="Proteomes" id="UP001501729">
    <property type="component" value="Unassembled WGS sequence"/>
</dbReference>
<reference evidence="1 2" key="1">
    <citation type="journal article" date="2019" name="Int. J. Syst. Evol. Microbiol.">
        <title>The Global Catalogue of Microorganisms (GCM) 10K type strain sequencing project: providing services to taxonomists for standard genome sequencing and annotation.</title>
        <authorList>
            <consortium name="The Broad Institute Genomics Platform"/>
            <consortium name="The Broad Institute Genome Sequencing Center for Infectious Disease"/>
            <person name="Wu L."/>
            <person name="Ma J."/>
        </authorList>
    </citation>
    <scope>NUCLEOTIDE SEQUENCE [LARGE SCALE GENOMIC DNA]</scope>
    <source>
        <strain evidence="1 2">JCM 17504</strain>
    </source>
</reference>
<organism evidence="1 2">
    <name type="scientific">Haladaptatus pallidirubidus</name>
    <dbReference type="NCBI Taxonomy" id="1008152"/>
    <lineage>
        <taxon>Archaea</taxon>
        <taxon>Methanobacteriati</taxon>
        <taxon>Methanobacteriota</taxon>
        <taxon>Stenosarchaea group</taxon>
        <taxon>Halobacteria</taxon>
        <taxon>Halobacteriales</taxon>
        <taxon>Haladaptataceae</taxon>
        <taxon>Haladaptatus</taxon>
    </lineage>
</organism>
<dbReference type="GeneID" id="68614908"/>
<protein>
    <submittedName>
        <fullName evidence="1">Uncharacterized protein</fullName>
    </submittedName>
</protein>
<evidence type="ECO:0000313" key="1">
    <source>
        <dbReference type="EMBL" id="GAA5040842.1"/>
    </source>
</evidence>